<comment type="caution">
    <text evidence="1">The sequence shown here is derived from an EMBL/GenBank/DDBJ whole genome shotgun (WGS) entry which is preliminary data.</text>
</comment>
<name>A0ABR2W175_9FUNG</name>
<gene>
    <name evidence="1" type="ORF">K7432_007314</name>
</gene>
<accession>A0ABR2W175</accession>
<organism evidence="1 2">
    <name type="scientific">Basidiobolus ranarum</name>
    <dbReference type="NCBI Taxonomy" id="34480"/>
    <lineage>
        <taxon>Eukaryota</taxon>
        <taxon>Fungi</taxon>
        <taxon>Fungi incertae sedis</taxon>
        <taxon>Zoopagomycota</taxon>
        <taxon>Entomophthoromycotina</taxon>
        <taxon>Basidiobolomycetes</taxon>
        <taxon>Basidiobolales</taxon>
        <taxon>Basidiobolaceae</taxon>
        <taxon>Basidiobolus</taxon>
    </lineage>
</organism>
<keyword evidence="2" id="KW-1185">Reference proteome</keyword>
<dbReference type="Proteomes" id="UP001479436">
    <property type="component" value="Unassembled WGS sequence"/>
</dbReference>
<protein>
    <submittedName>
        <fullName evidence="1">Uncharacterized protein</fullName>
    </submittedName>
</protein>
<sequence length="58" mass="6732">MSQEQESILASHLLHSSSDSSADDLNDLARFIQLARETKTRFTTLYIKKIFRVLLTYQ</sequence>
<proteinExistence type="predicted"/>
<evidence type="ECO:0000313" key="1">
    <source>
        <dbReference type="EMBL" id="KAK9712169.1"/>
    </source>
</evidence>
<evidence type="ECO:0000313" key="2">
    <source>
        <dbReference type="Proteomes" id="UP001479436"/>
    </source>
</evidence>
<dbReference type="EMBL" id="JASJQH010007232">
    <property type="protein sequence ID" value="KAK9712169.1"/>
    <property type="molecule type" value="Genomic_DNA"/>
</dbReference>
<reference evidence="1 2" key="1">
    <citation type="submission" date="2023-04" db="EMBL/GenBank/DDBJ databases">
        <title>Genome of Basidiobolus ranarum AG-B5.</title>
        <authorList>
            <person name="Stajich J.E."/>
            <person name="Carter-House D."/>
            <person name="Gryganskyi A."/>
        </authorList>
    </citation>
    <scope>NUCLEOTIDE SEQUENCE [LARGE SCALE GENOMIC DNA]</scope>
    <source>
        <strain evidence="1 2">AG-B5</strain>
    </source>
</reference>